<feature type="compositionally biased region" description="Polar residues" evidence="11">
    <location>
        <begin position="178"/>
        <end position="200"/>
    </location>
</feature>
<feature type="compositionally biased region" description="Polar residues" evidence="11">
    <location>
        <begin position="217"/>
        <end position="226"/>
    </location>
</feature>
<feature type="domain" description="C2H2-type" evidence="12">
    <location>
        <begin position="516"/>
        <end position="544"/>
    </location>
</feature>
<evidence type="ECO:0000256" key="11">
    <source>
        <dbReference type="SAM" id="MobiDB-lite"/>
    </source>
</evidence>
<keyword evidence="2 10" id="KW-0479">Metal-binding</keyword>
<dbReference type="SUPFAM" id="SSF57716">
    <property type="entry name" value="Glucocorticoid receptor-like (DNA-binding domain)"/>
    <property type="match status" value="1"/>
</dbReference>
<feature type="region of interest" description="Disordered" evidence="11">
    <location>
        <begin position="214"/>
        <end position="277"/>
    </location>
</feature>
<feature type="domain" description="C2H2-type" evidence="12">
    <location>
        <begin position="316"/>
        <end position="344"/>
    </location>
</feature>
<keyword evidence="7" id="KW-0804">Transcription</keyword>
<dbReference type="Gene3D" id="3.30.160.60">
    <property type="entry name" value="Classic Zinc Finger"/>
    <property type="match status" value="9"/>
</dbReference>
<dbReference type="InterPro" id="IPR012934">
    <property type="entry name" value="Znf_AD"/>
</dbReference>
<protein>
    <submittedName>
        <fullName evidence="15">Zinc finger protein 250-like isoform X1</fullName>
    </submittedName>
</protein>
<dbReference type="PROSITE" id="PS50157">
    <property type="entry name" value="ZINC_FINGER_C2H2_2"/>
    <property type="match status" value="9"/>
</dbReference>
<evidence type="ECO:0000259" key="13">
    <source>
        <dbReference type="PROSITE" id="PS51915"/>
    </source>
</evidence>
<keyword evidence="8" id="KW-0539">Nucleus</keyword>
<evidence type="ECO:0000256" key="10">
    <source>
        <dbReference type="PROSITE-ProRule" id="PRU01263"/>
    </source>
</evidence>
<dbReference type="GO" id="GO:0008270">
    <property type="term" value="F:zinc ion binding"/>
    <property type="evidence" value="ECO:0007669"/>
    <property type="project" value="UniProtKB-UniRule"/>
</dbReference>
<dbReference type="AlphaFoldDB" id="A0A6J2TFA2"/>
<keyword evidence="14" id="KW-1185">Reference proteome</keyword>
<dbReference type="PROSITE" id="PS51915">
    <property type="entry name" value="ZAD"/>
    <property type="match status" value="1"/>
</dbReference>
<dbReference type="PROSITE" id="PS00028">
    <property type="entry name" value="ZINC_FINGER_C2H2_1"/>
    <property type="match status" value="9"/>
</dbReference>
<feature type="domain" description="C2H2-type" evidence="12">
    <location>
        <begin position="345"/>
        <end position="372"/>
    </location>
</feature>
<dbReference type="Gene3D" id="3.40.1800.20">
    <property type="match status" value="1"/>
</dbReference>
<feature type="domain" description="C2H2-type" evidence="12">
    <location>
        <begin position="288"/>
        <end position="315"/>
    </location>
</feature>
<feature type="domain" description="C2H2-type" evidence="12">
    <location>
        <begin position="373"/>
        <end position="400"/>
    </location>
</feature>
<dbReference type="SMART" id="SM00355">
    <property type="entry name" value="ZnF_C2H2"/>
    <property type="match status" value="9"/>
</dbReference>
<feature type="domain" description="ZAD" evidence="13">
    <location>
        <begin position="5"/>
        <end position="80"/>
    </location>
</feature>
<evidence type="ECO:0000256" key="3">
    <source>
        <dbReference type="ARBA" id="ARBA00022737"/>
    </source>
</evidence>
<keyword evidence="6" id="KW-0805">Transcription regulation</keyword>
<dbReference type="RefSeq" id="XP_030374669.1">
    <property type="nucleotide sequence ID" value="XM_030518809.1"/>
</dbReference>
<evidence type="ECO:0000256" key="9">
    <source>
        <dbReference type="PROSITE-ProRule" id="PRU00042"/>
    </source>
</evidence>
<proteinExistence type="predicted"/>
<dbReference type="SMART" id="SM00868">
    <property type="entry name" value="zf-AD"/>
    <property type="match status" value="2"/>
</dbReference>
<evidence type="ECO:0000256" key="5">
    <source>
        <dbReference type="ARBA" id="ARBA00022833"/>
    </source>
</evidence>
<organism evidence="14 15">
    <name type="scientific">Drosophila lebanonensis</name>
    <name type="common">Fruit fly</name>
    <name type="synonym">Scaptodrosophila lebanonensis</name>
    <dbReference type="NCBI Taxonomy" id="7225"/>
    <lineage>
        <taxon>Eukaryota</taxon>
        <taxon>Metazoa</taxon>
        <taxon>Ecdysozoa</taxon>
        <taxon>Arthropoda</taxon>
        <taxon>Hexapoda</taxon>
        <taxon>Insecta</taxon>
        <taxon>Pterygota</taxon>
        <taxon>Neoptera</taxon>
        <taxon>Endopterygota</taxon>
        <taxon>Diptera</taxon>
        <taxon>Brachycera</taxon>
        <taxon>Muscomorpha</taxon>
        <taxon>Ephydroidea</taxon>
        <taxon>Drosophilidae</taxon>
        <taxon>Scaptodrosophila</taxon>
    </lineage>
</organism>
<accession>A0A6J2TFA2</accession>
<feature type="domain" description="C2H2-type" evidence="12">
    <location>
        <begin position="401"/>
        <end position="430"/>
    </location>
</feature>
<dbReference type="Pfam" id="PF00096">
    <property type="entry name" value="zf-C2H2"/>
    <property type="match status" value="3"/>
</dbReference>
<dbReference type="GO" id="GO:0000978">
    <property type="term" value="F:RNA polymerase II cis-regulatory region sequence-specific DNA binding"/>
    <property type="evidence" value="ECO:0007669"/>
    <property type="project" value="TreeGrafter"/>
</dbReference>
<feature type="compositionally biased region" description="Low complexity" evidence="11">
    <location>
        <begin position="450"/>
        <end position="461"/>
    </location>
</feature>
<dbReference type="PANTHER" id="PTHR24399:SF70">
    <property type="entry name" value="C2H2-TYPE DOMAIN-CONTAINING PROTEIN"/>
    <property type="match status" value="1"/>
</dbReference>
<dbReference type="SUPFAM" id="SSF57667">
    <property type="entry name" value="beta-beta-alpha zinc fingers"/>
    <property type="match status" value="5"/>
</dbReference>
<reference evidence="15" key="1">
    <citation type="submission" date="2025-08" db="UniProtKB">
        <authorList>
            <consortium name="RefSeq"/>
        </authorList>
    </citation>
    <scope>IDENTIFICATION</scope>
    <source>
        <strain evidence="15">11010-0011.00</strain>
        <tissue evidence="15">Whole body</tissue>
    </source>
</reference>
<feature type="compositionally biased region" description="Polar residues" evidence="11">
    <location>
        <begin position="234"/>
        <end position="266"/>
    </location>
</feature>
<evidence type="ECO:0000313" key="15">
    <source>
        <dbReference type="RefSeq" id="XP_030374669.1"/>
    </source>
</evidence>
<dbReference type="Pfam" id="PF07776">
    <property type="entry name" value="zf-AD"/>
    <property type="match status" value="1"/>
</dbReference>
<dbReference type="Proteomes" id="UP000504634">
    <property type="component" value="Unplaced"/>
</dbReference>
<evidence type="ECO:0000256" key="1">
    <source>
        <dbReference type="ARBA" id="ARBA00004123"/>
    </source>
</evidence>
<dbReference type="PANTHER" id="PTHR24399">
    <property type="entry name" value="ZINC FINGER AND BTB DOMAIN-CONTAINING"/>
    <property type="match status" value="1"/>
</dbReference>
<feature type="binding site" evidence="10">
    <location>
        <position position="53"/>
    </location>
    <ligand>
        <name>Zn(2+)</name>
        <dbReference type="ChEBI" id="CHEBI:29105"/>
    </ligand>
</feature>
<dbReference type="InterPro" id="IPR013087">
    <property type="entry name" value="Znf_C2H2_type"/>
</dbReference>
<evidence type="ECO:0000256" key="8">
    <source>
        <dbReference type="ARBA" id="ARBA00023242"/>
    </source>
</evidence>
<comment type="subcellular location">
    <subcellularLocation>
        <location evidence="1">Nucleus</location>
    </subcellularLocation>
</comment>
<keyword evidence="5 10" id="KW-0862">Zinc</keyword>
<feature type="region of interest" description="Disordered" evidence="11">
    <location>
        <begin position="164"/>
        <end position="200"/>
    </location>
</feature>
<feature type="domain" description="C2H2-type" evidence="12">
    <location>
        <begin position="545"/>
        <end position="574"/>
    </location>
</feature>
<dbReference type="GO" id="GO:0001227">
    <property type="term" value="F:DNA-binding transcription repressor activity, RNA polymerase II-specific"/>
    <property type="evidence" value="ECO:0007669"/>
    <property type="project" value="TreeGrafter"/>
</dbReference>
<dbReference type="OrthoDB" id="3176202at2759"/>
<keyword evidence="4 9" id="KW-0863">Zinc-finger</keyword>
<dbReference type="Pfam" id="PF12874">
    <property type="entry name" value="zf-met"/>
    <property type="match status" value="1"/>
</dbReference>
<evidence type="ECO:0000313" key="14">
    <source>
        <dbReference type="Proteomes" id="UP000504634"/>
    </source>
</evidence>
<dbReference type="GO" id="GO:0005654">
    <property type="term" value="C:nucleoplasm"/>
    <property type="evidence" value="ECO:0007669"/>
    <property type="project" value="TreeGrafter"/>
</dbReference>
<evidence type="ECO:0000256" key="2">
    <source>
        <dbReference type="ARBA" id="ARBA00022723"/>
    </source>
</evidence>
<gene>
    <name evidence="15" type="primary">LOC115624204</name>
</gene>
<feature type="binding site" evidence="10">
    <location>
        <position position="10"/>
    </location>
    <ligand>
        <name>Zn(2+)</name>
        <dbReference type="ChEBI" id="CHEBI:29105"/>
    </ligand>
</feature>
<dbReference type="GeneID" id="115624204"/>
<evidence type="ECO:0000259" key="12">
    <source>
        <dbReference type="PROSITE" id="PS50157"/>
    </source>
</evidence>
<sequence length="604" mass="68322">MSMSIRCRTCGERIYNMKAGHLFKSQSNPVLNKIKALTGILIIQESGMPEHICACCLMDLDHAIAFRERCIKTHLLLLKWKKRIAPADGRQTLLDCLDEIDPLNSPDLDTFGKDEVSETLGQEDGISDDLDGIENSDGFVQGEVLSDSLSEDDSDNSDLYKAIESSLSDKHTAPPIPSDSSSTKKSIQQPLSSSIASKNSIVRAHTRNAIVLARPQPGTSVSTSSRIARPQPAPVTTTISSHLSQKTRPVNKSRTSNSGHKQNGQKTIKPLNIAKPPSINDDTPLRSYVCDQCGRTFSDGSNLKVHLLRHTGVKNFECEQCGNKYFTHHLLNLHIRVRHKGEMPYACKFCDQRFYTSTSRCRHERIHQNKRPFVCKYCGKAFLTKSCVNKHEFIHSGQRPYRCEICDVGFPRNTNLRIHFRSQAHQKKAKEDAEGQDDVQMDNLEGEAGTNNEPTSENNTEGAGQPNSSSKKSKSKPKAEPKKRNYHRVCDYCGHAFRSAHNYKMHVLRHTGEKPFSCNLCERKFYANYYLQMHIRTVHEGISPYPCRYENCGKKFNDASTRRCHERIHSQQYPYRCLYCNKGFNKSKQCTDHQSTHTGEIPLT</sequence>
<dbReference type="InterPro" id="IPR036236">
    <property type="entry name" value="Znf_C2H2_sf"/>
</dbReference>
<feature type="domain" description="C2H2-type" evidence="12">
    <location>
        <begin position="575"/>
        <end position="602"/>
    </location>
</feature>
<feature type="binding site" evidence="10">
    <location>
        <position position="56"/>
    </location>
    <ligand>
        <name>Zn(2+)</name>
        <dbReference type="ChEBI" id="CHEBI:29105"/>
    </ligand>
</feature>
<keyword evidence="3" id="KW-0677">Repeat</keyword>
<feature type="region of interest" description="Disordered" evidence="11">
    <location>
        <begin position="443"/>
        <end position="483"/>
    </location>
</feature>
<evidence type="ECO:0000256" key="7">
    <source>
        <dbReference type="ARBA" id="ARBA00023163"/>
    </source>
</evidence>
<name>A0A6J2TFA2_DROLE</name>
<dbReference type="FunFam" id="3.30.160.60:FF:000100">
    <property type="entry name" value="Zinc finger 45-like"/>
    <property type="match status" value="2"/>
</dbReference>
<evidence type="ECO:0000256" key="4">
    <source>
        <dbReference type="ARBA" id="ARBA00022771"/>
    </source>
</evidence>
<feature type="binding site" evidence="10">
    <location>
        <position position="7"/>
    </location>
    <ligand>
        <name>Zn(2+)</name>
        <dbReference type="ChEBI" id="CHEBI:29105"/>
    </ligand>
</feature>
<evidence type="ECO:0000256" key="6">
    <source>
        <dbReference type="ARBA" id="ARBA00023015"/>
    </source>
</evidence>
<feature type="domain" description="C2H2-type" evidence="12">
    <location>
        <begin position="488"/>
        <end position="515"/>
    </location>
</feature>